<feature type="compositionally biased region" description="Basic and acidic residues" evidence="2">
    <location>
        <begin position="220"/>
        <end position="233"/>
    </location>
</feature>
<dbReference type="InterPro" id="IPR002172">
    <property type="entry name" value="LDrepeatLR_classA_rpt"/>
</dbReference>
<dbReference type="GO" id="GO:0043410">
    <property type="term" value="P:positive regulation of MAPK cascade"/>
    <property type="evidence" value="ECO:0007669"/>
    <property type="project" value="TreeGrafter"/>
</dbReference>
<gene>
    <name evidence="3" type="ORF">LSAA_14255</name>
</gene>
<keyword evidence="4" id="KW-1185">Reference proteome</keyword>
<dbReference type="InterPro" id="IPR023415">
    <property type="entry name" value="LDLR_class-A_CS"/>
</dbReference>
<sequence>MKERKEEKRTSSKKKCYSKNTQNYYSSSSKEIDSYPEEELLRGEEDQKKDYSPTTTTTTTTISSTTSNINTANILTTQIHYNNNFNMQLPGYIFLASVLFLSDYVWCGVLSNNNGEGETFSSTPSSKTQTYFPNLSADTTTTPKATTATPTVAASSSVTTSKSYSSTEAVKSGSPPSTISSTRSIITTGIRPPTHQDSSHPRVERSVLFLDDENNNPEYPYRDNPHPGDDTNKKRGSNQGFSPESIAVSGRKMARNFMIRTPRSGRRYDVAQIECPRSDDRLERFACPTPDFRNRYRCIDDRSLCDGFYDCPGKEDENPEQCLFYKTTKAHLDILAEALLRWARGR</sequence>
<dbReference type="GO" id="GO:0030297">
    <property type="term" value="F:transmembrane receptor protein tyrosine kinase activator activity"/>
    <property type="evidence" value="ECO:0007669"/>
    <property type="project" value="TreeGrafter"/>
</dbReference>
<feature type="region of interest" description="Disordered" evidence="2">
    <location>
        <begin position="1"/>
        <end position="63"/>
    </location>
</feature>
<dbReference type="PANTHER" id="PTHR21105">
    <property type="entry name" value="GH16255P"/>
    <property type="match status" value="1"/>
</dbReference>
<dbReference type="OrthoDB" id="6417936at2759"/>
<dbReference type="EMBL" id="HG994587">
    <property type="protein sequence ID" value="CAF3014137.1"/>
    <property type="molecule type" value="Genomic_DNA"/>
</dbReference>
<evidence type="ECO:0000256" key="2">
    <source>
        <dbReference type="SAM" id="MobiDB-lite"/>
    </source>
</evidence>
<dbReference type="InterPro" id="IPR036055">
    <property type="entry name" value="LDL_receptor-like_sf"/>
</dbReference>
<dbReference type="PROSITE" id="PS50068">
    <property type="entry name" value="LDLRA_2"/>
    <property type="match status" value="1"/>
</dbReference>
<protein>
    <submittedName>
        <fullName evidence="3">(salmon louse) hypothetical protein</fullName>
    </submittedName>
</protein>
<dbReference type="SUPFAM" id="SSF57424">
    <property type="entry name" value="LDL receptor-like module"/>
    <property type="match status" value="1"/>
</dbReference>
<reference evidence="3" key="1">
    <citation type="submission" date="2021-02" db="EMBL/GenBank/DDBJ databases">
        <authorList>
            <person name="Bekaert M."/>
        </authorList>
    </citation>
    <scope>NUCLEOTIDE SEQUENCE</scope>
    <source>
        <strain evidence="3">IoA-00</strain>
    </source>
</reference>
<dbReference type="GO" id="GO:0043195">
    <property type="term" value="C:terminal bouton"/>
    <property type="evidence" value="ECO:0007669"/>
    <property type="project" value="TreeGrafter"/>
</dbReference>
<evidence type="ECO:0000256" key="1">
    <source>
        <dbReference type="PROSITE-ProRule" id="PRU00124"/>
    </source>
</evidence>
<feature type="compositionally biased region" description="Basic and acidic residues" evidence="2">
    <location>
        <begin position="1"/>
        <end position="10"/>
    </location>
</feature>
<feature type="compositionally biased region" description="Low complexity" evidence="2">
    <location>
        <begin position="54"/>
        <end position="63"/>
    </location>
</feature>
<organism evidence="3 4">
    <name type="scientific">Lepeophtheirus salmonis</name>
    <name type="common">Salmon louse</name>
    <name type="synonym">Caligus salmonis</name>
    <dbReference type="NCBI Taxonomy" id="72036"/>
    <lineage>
        <taxon>Eukaryota</taxon>
        <taxon>Metazoa</taxon>
        <taxon>Ecdysozoa</taxon>
        <taxon>Arthropoda</taxon>
        <taxon>Crustacea</taxon>
        <taxon>Multicrustacea</taxon>
        <taxon>Hexanauplia</taxon>
        <taxon>Copepoda</taxon>
        <taxon>Siphonostomatoida</taxon>
        <taxon>Caligidae</taxon>
        <taxon>Lepeophtheirus</taxon>
    </lineage>
</organism>
<feature type="compositionally biased region" description="Basic and acidic residues" evidence="2">
    <location>
        <begin position="39"/>
        <end position="51"/>
    </location>
</feature>
<dbReference type="CDD" id="cd00112">
    <property type="entry name" value="LDLa"/>
    <property type="match status" value="1"/>
</dbReference>
<evidence type="ECO:0000313" key="3">
    <source>
        <dbReference type="EMBL" id="CAF3014137.1"/>
    </source>
</evidence>
<feature type="compositionally biased region" description="Polar residues" evidence="2">
    <location>
        <begin position="18"/>
        <end position="29"/>
    </location>
</feature>
<dbReference type="PROSITE" id="PS01209">
    <property type="entry name" value="LDLRA_1"/>
    <property type="match status" value="1"/>
</dbReference>
<comment type="caution">
    <text evidence="1">Lacks conserved residue(s) required for the propagation of feature annotation.</text>
</comment>
<dbReference type="Proteomes" id="UP000675881">
    <property type="component" value="Chromosome 8"/>
</dbReference>
<dbReference type="PANTHER" id="PTHR21105:SF0">
    <property type="entry name" value="GH16255P"/>
    <property type="match status" value="1"/>
</dbReference>
<dbReference type="AlphaFoldDB" id="A0A7R8D6A3"/>
<feature type="region of interest" description="Disordered" evidence="2">
    <location>
        <begin position="137"/>
        <end position="244"/>
    </location>
</feature>
<proteinExistence type="predicted"/>
<dbReference type="Gene3D" id="4.10.400.10">
    <property type="entry name" value="Low-density Lipoprotein Receptor"/>
    <property type="match status" value="1"/>
</dbReference>
<feature type="compositionally biased region" description="Low complexity" evidence="2">
    <location>
        <begin position="137"/>
        <end position="193"/>
    </location>
</feature>
<accession>A0A7R8D6A3</accession>
<evidence type="ECO:0000313" key="4">
    <source>
        <dbReference type="Proteomes" id="UP000675881"/>
    </source>
</evidence>
<name>A0A7R8D6A3_LEPSM</name>